<dbReference type="SUPFAM" id="SSF48498">
    <property type="entry name" value="Tetracyclin repressor-like, C-terminal domain"/>
    <property type="match status" value="1"/>
</dbReference>
<dbReference type="Proteomes" id="UP000006001">
    <property type="component" value="Unassembled WGS sequence"/>
</dbReference>
<keyword evidence="7" id="KW-1185">Reference proteome</keyword>
<dbReference type="AlphaFoldDB" id="D0WIA6"/>
<dbReference type="SUPFAM" id="SSF46689">
    <property type="entry name" value="Homeodomain-like"/>
    <property type="match status" value="1"/>
</dbReference>
<feature type="domain" description="HTH tetR-type" evidence="5">
    <location>
        <begin position="13"/>
        <end position="73"/>
    </location>
</feature>
<evidence type="ECO:0000313" key="7">
    <source>
        <dbReference type="Proteomes" id="UP000006001"/>
    </source>
</evidence>
<evidence type="ECO:0000256" key="4">
    <source>
        <dbReference type="PROSITE-ProRule" id="PRU00335"/>
    </source>
</evidence>
<dbReference type="InterPro" id="IPR036271">
    <property type="entry name" value="Tet_transcr_reg_TetR-rel_C_sf"/>
</dbReference>
<dbReference type="HOGENOM" id="CLU_069543_3_1_11"/>
<name>D0WIA6_SLAES</name>
<keyword evidence="3" id="KW-0804">Transcription</keyword>
<evidence type="ECO:0000256" key="2">
    <source>
        <dbReference type="ARBA" id="ARBA00023125"/>
    </source>
</evidence>
<dbReference type="OrthoDB" id="329481at2"/>
<feature type="DNA-binding region" description="H-T-H motif" evidence="4">
    <location>
        <begin position="36"/>
        <end position="55"/>
    </location>
</feature>
<dbReference type="InterPro" id="IPR050109">
    <property type="entry name" value="HTH-type_TetR-like_transc_reg"/>
</dbReference>
<dbReference type="InterPro" id="IPR009057">
    <property type="entry name" value="Homeodomain-like_sf"/>
</dbReference>
<evidence type="ECO:0000256" key="1">
    <source>
        <dbReference type="ARBA" id="ARBA00023015"/>
    </source>
</evidence>
<dbReference type="InterPro" id="IPR004111">
    <property type="entry name" value="Repressor_TetR_C"/>
</dbReference>
<dbReference type="Gene3D" id="1.10.357.10">
    <property type="entry name" value="Tetracycline Repressor, domain 2"/>
    <property type="match status" value="1"/>
</dbReference>
<dbReference type="PANTHER" id="PTHR30055:SF151">
    <property type="entry name" value="TRANSCRIPTIONAL REGULATORY PROTEIN"/>
    <property type="match status" value="1"/>
</dbReference>
<dbReference type="RefSeq" id="WP_006362842.1">
    <property type="nucleotide sequence ID" value="NZ_GG700631.1"/>
</dbReference>
<dbReference type="GeneID" id="85008305"/>
<dbReference type="PROSITE" id="PS50977">
    <property type="entry name" value="HTH_TETR_2"/>
    <property type="match status" value="1"/>
</dbReference>
<keyword evidence="2 4" id="KW-0238">DNA-binding</keyword>
<evidence type="ECO:0000313" key="6">
    <source>
        <dbReference type="EMBL" id="EEZ60773.1"/>
    </source>
</evidence>
<evidence type="ECO:0000259" key="5">
    <source>
        <dbReference type="PROSITE" id="PS50977"/>
    </source>
</evidence>
<dbReference type="Pfam" id="PF02909">
    <property type="entry name" value="TetR_C_1"/>
    <property type="match status" value="1"/>
</dbReference>
<dbReference type="eggNOG" id="COG1309">
    <property type="taxonomic scope" value="Bacteria"/>
</dbReference>
<organism evidence="6 7">
    <name type="scientific">Slackia exigua (strain ATCC 700122 / DSM 15923 / CIP 105133 / JCM 11022 / KCTC 5966 / S-7)</name>
    <dbReference type="NCBI Taxonomy" id="649764"/>
    <lineage>
        <taxon>Bacteria</taxon>
        <taxon>Bacillati</taxon>
        <taxon>Actinomycetota</taxon>
        <taxon>Coriobacteriia</taxon>
        <taxon>Eggerthellales</taxon>
        <taxon>Eggerthellaceae</taxon>
        <taxon>Slackia</taxon>
    </lineage>
</organism>
<reference evidence="6" key="1">
    <citation type="submission" date="2009-10" db="EMBL/GenBank/DDBJ databases">
        <authorList>
            <person name="Weinstock G."/>
            <person name="Sodergren E."/>
            <person name="Clifton S."/>
            <person name="Fulton L."/>
            <person name="Fulton B."/>
            <person name="Courtney L."/>
            <person name="Fronick C."/>
            <person name="Harrison M."/>
            <person name="Strong C."/>
            <person name="Farmer C."/>
            <person name="Delahaunty K."/>
            <person name="Markovic C."/>
            <person name="Hall O."/>
            <person name="Minx P."/>
            <person name="Tomlinson C."/>
            <person name="Mitreva M."/>
            <person name="Nelson J."/>
            <person name="Hou S."/>
            <person name="Wollam A."/>
            <person name="Pepin K.H."/>
            <person name="Johnson M."/>
            <person name="Bhonagiri V."/>
            <person name="Nash W.E."/>
            <person name="Warren W."/>
            <person name="Chinwalla A."/>
            <person name="Mardis E.R."/>
            <person name="Wilson R.K."/>
        </authorList>
    </citation>
    <scope>NUCLEOTIDE SEQUENCE [LARGE SCALE GENOMIC DNA]</scope>
    <source>
        <strain evidence="6">ATCC 700122</strain>
    </source>
</reference>
<dbReference type="PRINTS" id="PR00455">
    <property type="entry name" value="HTHTETR"/>
</dbReference>
<dbReference type="GO" id="GO:0003700">
    <property type="term" value="F:DNA-binding transcription factor activity"/>
    <property type="evidence" value="ECO:0007669"/>
    <property type="project" value="TreeGrafter"/>
</dbReference>
<dbReference type="InterPro" id="IPR001647">
    <property type="entry name" value="HTH_TetR"/>
</dbReference>
<gene>
    <name evidence="6" type="ORF">HMPREF0762_01578</name>
</gene>
<dbReference type="EMBL" id="ACUX02000016">
    <property type="protein sequence ID" value="EEZ60773.1"/>
    <property type="molecule type" value="Genomic_DNA"/>
</dbReference>
<dbReference type="STRING" id="649764.HMPREF0762_01578"/>
<dbReference type="Pfam" id="PF00440">
    <property type="entry name" value="TetR_N"/>
    <property type="match status" value="1"/>
</dbReference>
<dbReference type="PANTHER" id="PTHR30055">
    <property type="entry name" value="HTH-TYPE TRANSCRIPTIONAL REGULATOR RUTR"/>
    <property type="match status" value="1"/>
</dbReference>
<evidence type="ECO:0000256" key="3">
    <source>
        <dbReference type="ARBA" id="ARBA00023163"/>
    </source>
</evidence>
<dbReference type="GO" id="GO:0000976">
    <property type="term" value="F:transcription cis-regulatory region binding"/>
    <property type="evidence" value="ECO:0007669"/>
    <property type="project" value="TreeGrafter"/>
</dbReference>
<accession>D0WIA6</accession>
<keyword evidence="1" id="KW-0805">Transcription regulation</keyword>
<protein>
    <submittedName>
        <fullName evidence="6">Transcriptional regulator, TetR family</fullName>
    </submittedName>
</protein>
<dbReference type="GO" id="GO:0045892">
    <property type="term" value="P:negative regulation of DNA-templated transcription"/>
    <property type="evidence" value="ECO:0007669"/>
    <property type="project" value="InterPro"/>
</dbReference>
<proteinExistence type="predicted"/>
<comment type="caution">
    <text evidence="6">The sequence shown here is derived from an EMBL/GenBank/DDBJ whole genome shotgun (WGS) entry which is preliminary data.</text>
</comment>
<sequence>MPERTGASVRAHSLSRSKIISAALKMVDEEGLNALSFRSLGKRLGVSQTAFYRHVPDKAALLDGVSEEIWREVLEGFPSKTTNKDGTAVGWREIMRDYARALHDALLAHPNAVELVLTHPISTPGQFSLIAKALSAFDSAQLVHPDDMLALITVVTVYTTGFSAAEVAPPAGGEAGRPSSGFDEALPLMARDDRQALEALVGQVMIGQWNLSEQFEVGLEAMLGGWGNRRNAAARSPEGISERAGACG</sequence>